<protein>
    <recommendedName>
        <fullName evidence="5">C2H2-type domain-containing protein</fullName>
    </recommendedName>
</protein>
<sequence length="112" mass="12549">MASLASPIRMWPCTVCHSVFTQESGLLHHMEHMRMDPKHQFAAQYLLSRAAAERREKEGGPSTAPQMLLATWRDTEPGHATLRNFSGASRQDSVPPGTNRSDRQERSHPTSP</sequence>
<evidence type="ECO:0000256" key="1">
    <source>
        <dbReference type="SAM" id="MobiDB-lite"/>
    </source>
</evidence>
<dbReference type="EMBL" id="DS843181">
    <property type="protein sequence ID" value="EEC13004.1"/>
    <property type="molecule type" value="Genomic_DNA"/>
</dbReference>
<dbReference type="Proteomes" id="UP000001555">
    <property type="component" value="Unassembled WGS sequence"/>
</dbReference>
<evidence type="ECO:0000313" key="3">
    <source>
        <dbReference type="EnsemblMetazoa" id="ISCW010243-PA"/>
    </source>
</evidence>
<dbReference type="STRING" id="6945.B7Q2D2"/>
<feature type="compositionally biased region" description="Basic and acidic residues" evidence="1">
    <location>
        <begin position="100"/>
        <end position="112"/>
    </location>
</feature>
<dbReference type="VEuPathDB" id="VectorBase:ISCP_027253"/>
<reference evidence="3" key="2">
    <citation type="submission" date="2020-05" db="UniProtKB">
        <authorList>
            <consortium name="EnsemblMetazoa"/>
        </authorList>
    </citation>
    <scope>IDENTIFICATION</scope>
    <source>
        <strain evidence="3">wikel</strain>
    </source>
</reference>
<feature type="compositionally biased region" description="Polar residues" evidence="1">
    <location>
        <begin position="83"/>
        <end position="99"/>
    </location>
</feature>
<gene>
    <name evidence="2" type="ORF">IscW_ISCW010243</name>
</gene>
<dbReference type="EnsemblMetazoa" id="ISCW010243-RA">
    <property type="protein sequence ID" value="ISCW010243-PA"/>
    <property type="gene ID" value="ISCW010243"/>
</dbReference>
<dbReference type="VEuPathDB" id="VectorBase:ISCI010243"/>
<evidence type="ECO:0008006" key="5">
    <source>
        <dbReference type="Google" id="ProtNLM"/>
    </source>
</evidence>
<evidence type="ECO:0000313" key="4">
    <source>
        <dbReference type="Proteomes" id="UP000001555"/>
    </source>
</evidence>
<reference evidence="2 4" key="1">
    <citation type="submission" date="2008-03" db="EMBL/GenBank/DDBJ databases">
        <title>Annotation of Ixodes scapularis.</title>
        <authorList>
            <consortium name="Ixodes scapularis Genome Project Consortium"/>
            <person name="Caler E."/>
            <person name="Hannick L.I."/>
            <person name="Bidwell S."/>
            <person name="Joardar V."/>
            <person name="Thiagarajan M."/>
            <person name="Amedeo P."/>
            <person name="Galinsky K.J."/>
            <person name="Schobel S."/>
            <person name="Inman J."/>
            <person name="Hostetler J."/>
            <person name="Miller J."/>
            <person name="Hammond M."/>
            <person name="Megy K."/>
            <person name="Lawson D."/>
            <person name="Kodira C."/>
            <person name="Sutton G."/>
            <person name="Meyer J."/>
            <person name="Hill C.A."/>
            <person name="Birren B."/>
            <person name="Nene V."/>
            <person name="Collins F."/>
            <person name="Alarcon-Chaidez F."/>
            <person name="Wikel S."/>
            <person name="Strausberg R."/>
        </authorList>
    </citation>
    <scope>NUCLEOTIDE SEQUENCE [LARGE SCALE GENOMIC DNA]</scope>
    <source>
        <strain evidence="4">Wikel</strain>
        <strain evidence="2">Wikel colony</strain>
    </source>
</reference>
<dbReference type="OrthoDB" id="5305647at2759"/>
<proteinExistence type="predicted"/>
<name>B7Q2D2_IXOSC</name>
<dbReference type="VEuPathDB" id="VectorBase:ISCW010243"/>
<organism>
    <name type="scientific">Ixodes scapularis</name>
    <name type="common">Black-legged tick</name>
    <name type="synonym">Deer tick</name>
    <dbReference type="NCBI Taxonomy" id="6945"/>
    <lineage>
        <taxon>Eukaryota</taxon>
        <taxon>Metazoa</taxon>
        <taxon>Ecdysozoa</taxon>
        <taxon>Arthropoda</taxon>
        <taxon>Chelicerata</taxon>
        <taxon>Arachnida</taxon>
        <taxon>Acari</taxon>
        <taxon>Parasitiformes</taxon>
        <taxon>Ixodida</taxon>
        <taxon>Ixodoidea</taxon>
        <taxon>Ixodidae</taxon>
        <taxon>Ixodinae</taxon>
        <taxon>Ixodes</taxon>
    </lineage>
</organism>
<keyword evidence="4" id="KW-1185">Reference proteome</keyword>
<evidence type="ECO:0000313" key="2">
    <source>
        <dbReference type="EMBL" id="EEC13004.1"/>
    </source>
</evidence>
<dbReference type="PaxDb" id="6945-B7Q2D2"/>
<accession>B7Q2D2</accession>
<feature type="region of interest" description="Disordered" evidence="1">
    <location>
        <begin position="75"/>
        <end position="112"/>
    </location>
</feature>
<dbReference type="HOGENOM" id="CLU_2148592_0_0_1"/>
<dbReference type="EMBL" id="ABJB010970988">
    <property type="status" value="NOT_ANNOTATED_CDS"/>
    <property type="molecule type" value="Genomic_DNA"/>
</dbReference>
<dbReference type="InParanoid" id="B7Q2D2"/>
<dbReference type="EMBL" id="ABJB010352947">
    <property type="status" value="NOT_ANNOTATED_CDS"/>
    <property type="molecule type" value="Genomic_DNA"/>
</dbReference>
<dbReference type="AlphaFoldDB" id="B7Q2D2"/>
<dbReference type="EMBL" id="ABJB010897900">
    <property type="status" value="NOT_ANNOTATED_CDS"/>
    <property type="molecule type" value="Genomic_DNA"/>
</dbReference>